<dbReference type="PANTHER" id="PTHR28208:SF3">
    <property type="entry name" value="PHOSPHATIDATE PHOSPHATASE APP1"/>
    <property type="match status" value="1"/>
</dbReference>
<organism evidence="3 4">
    <name type="scientific">Endocarpon pusillum (strain Z07020 / HMAS-L-300199)</name>
    <name type="common">Lichen-forming fungus</name>
    <dbReference type="NCBI Taxonomy" id="1263415"/>
    <lineage>
        <taxon>Eukaryota</taxon>
        <taxon>Fungi</taxon>
        <taxon>Dikarya</taxon>
        <taxon>Ascomycota</taxon>
        <taxon>Pezizomycotina</taxon>
        <taxon>Eurotiomycetes</taxon>
        <taxon>Chaetothyriomycetidae</taxon>
        <taxon>Verrucariales</taxon>
        <taxon>Verrucariaceae</taxon>
        <taxon>Endocarpon</taxon>
    </lineage>
</organism>
<feature type="compositionally biased region" description="Polar residues" evidence="1">
    <location>
        <begin position="610"/>
        <end position="626"/>
    </location>
</feature>
<feature type="compositionally biased region" description="Polar residues" evidence="1">
    <location>
        <begin position="690"/>
        <end position="703"/>
    </location>
</feature>
<feature type="compositionally biased region" description="Low complexity" evidence="1">
    <location>
        <begin position="785"/>
        <end position="796"/>
    </location>
</feature>
<dbReference type="GeneID" id="19237095"/>
<feature type="compositionally biased region" description="Polar residues" evidence="1">
    <location>
        <begin position="741"/>
        <end position="773"/>
    </location>
</feature>
<evidence type="ECO:0000313" key="4">
    <source>
        <dbReference type="Proteomes" id="UP000019373"/>
    </source>
</evidence>
<feature type="compositionally biased region" description="Pro residues" evidence="1">
    <location>
        <begin position="665"/>
        <end position="681"/>
    </location>
</feature>
<dbReference type="PANTHER" id="PTHR28208">
    <property type="entry name" value="PHOSPHATIDATE PHOSPHATASE APP1"/>
    <property type="match status" value="1"/>
</dbReference>
<dbReference type="Proteomes" id="UP000019373">
    <property type="component" value="Unassembled WGS sequence"/>
</dbReference>
<name>U1HXZ7_ENDPU</name>
<feature type="compositionally biased region" description="Basic and acidic residues" evidence="1">
    <location>
        <begin position="96"/>
        <end position="106"/>
    </location>
</feature>
<dbReference type="SUPFAM" id="SSF56784">
    <property type="entry name" value="HAD-like"/>
    <property type="match status" value="1"/>
</dbReference>
<dbReference type="RefSeq" id="XP_007800064.1">
    <property type="nucleotide sequence ID" value="XM_007801873.1"/>
</dbReference>
<feature type="compositionally biased region" description="Basic and acidic residues" evidence="1">
    <location>
        <begin position="174"/>
        <end position="200"/>
    </location>
</feature>
<feature type="domain" description="Phosphatidate phosphatase APP1 catalytic" evidence="2">
    <location>
        <begin position="379"/>
        <end position="528"/>
    </location>
</feature>
<dbReference type="InterPro" id="IPR036412">
    <property type="entry name" value="HAD-like_sf"/>
</dbReference>
<feature type="compositionally biased region" description="Basic and acidic residues" evidence="1">
    <location>
        <begin position="882"/>
        <end position="897"/>
    </location>
</feature>
<dbReference type="GO" id="GO:0030479">
    <property type="term" value="C:actin cortical patch"/>
    <property type="evidence" value="ECO:0007669"/>
    <property type="project" value="TreeGrafter"/>
</dbReference>
<gene>
    <name evidence="3" type="ORF">EPUS_02041</name>
</gene>
<dbReference type="EMBL" id="KE720882">
    <property type="protein sequence ID" value="ERF74354.1"/>
    <property type="molecule type" value="Genomic_DNA"/>
</dbReference>
<reference evidence="4" key="1">
    <citation type="journal article" date="2014" name="BMC Genomics">
        <title>Genome characteristics reveal the impact of lichenization on lichen-forming fungus Endocarpon pusillum Hedwig (Verrucariales, Ascomycota).</title>
        <authorList>
            <person name="Wang Y.-Y."/>
            <person name="Liu B."/>
            <person name="Zhang X.-Y."/>
            <person name="Zhou Q.-M."/>
            <person name="Zhang T."/>
            <person name="Li H."/>
            <person name="Yu Y.-F."/>
            <person name="Zhang X.-L."/>
            <person name="Hao X.-Y."/>
            <person name="Wang M."/>
            <person name="Wang L."/>
            <person name="Wei J.-C."/>
        </authorList>
    </citation>
    <scope>NUCLEOTIDE SEQUENCE [LARGE SCALE GENOMIC DNA]</scope>
    <source>
        <strain evidence="4">Z07020 / HMAS-L-300199</strain>
    </source>
</reference>
<dbReference type="HOGENOM" id="CLU_008292_0_0_1"/>
<feature type="compositionally biased region" description="Polar residues" evidence="1">
    <location>
        <begin position="1"/>
        <end position="12"/>
    </location>
</feature>
<accession>U1HXZ7</accession>
<feature type="region of interest" description="Disordered" evidence="1">
    <location>
        <begin position="857"/>
        <end position="897"/>
    </location>
</feature>
<protein>
    <recommendedName>
        <fullName evidence="2">Phosphatidate phosphatase APP1 catalytic domain-containing protein</fullName>
    </recommendedName>
</protein>
<evidence type="ECO:0000313" key="3">
    <source>
        <dbReference type="EMBL" id="ERF74354.1"/>
    </source>
</evidence>
<dbReference type="OrthoDB" id="2117591at2759"/>
<dbReference type="Pfam" id="PF09949">
    <property type="entry name" value="APP1_cat"/>
    <property type="match status" value="1"/>
</dbReference>
<dbReference type="AlphaFoldDB" id="U1HXZ7"/>
<keyword evidence="4" id="KW-1185">Reference proteome</keyword>
<feature type="compositionally biased region" description="Basic and acidic residues" evidence="1">
    <location>
        <begin position="578"/>
        <end position="588"/>
    </location>
</feature>
<dbReference type="OMA" id="RGPMTRK"/>
<feature type="region of interest" description="Disordered" evidence="1">
    <location>
        <begin position="164"/>
        <end position="270"/>
    </location>
</feature>
<sequence length="897" mass="98928">MAQVDSTASVATSGLGESRERGARRKKVYGYLKAANELRQSYQSQWAQSREQSDLEDEQGLSGAFSDVEIVRSGNEEMVLFPSYARKHTKRPQTAHYDKPGAHEDIAQSASSGDAEYWKRQWEQYEDDNAIVDIDVRGWIYTPHQGAITRKNRLVIAVARRLSGIPAPTPSPDSSRDSSRHSLHRERLEERAARHEEEAAAKAAQSIVQRGEGEADAAWRGGYSQDPSKNVQGGSPYSTRSSSPVSQHEASDEPHPGHLRHAQTDSSLASEYDDPAIKSLAKRNSWNRPANMSKEELARANTLLMARLRPFMHLPLAGAPITVFFFNDQTSQSRSVNTNESGHFTLRASLDFVPTSIRVLASENLSVTEKITIVESRGVSLISDIDDTIKHSAIAGGAKEIFYNTFIRELGDLTIKGVKEWYSRLAALGVQLHYVSNSPWQLYPLLRSYFALAGLPPGSFHLKQYSGMLQGIFEPAAERKKSSLDKILRDFPDRKFILVGDSGEADLEVYSDVVMANPGRILAVFIRDVTTAEKREFFDQSPSRPQGGRHQMAENDARRGAVLAQSDAPEARPSLLSRTRETGARAEPRPNSGGDLIDFNQDDQVHSPRESSNYADLQELGQNDGTSPRSPPARPSKPSSLRSTSNTQIRSTNHERSTVTTSSPTSPPPAKTSPKNPGPPPKPRRSSTSINLSSNQHASFSSNRQDRRRAQPLNPPTLHNSAPNPQEEGYATSARLPSPRTLWSSSPHATTYSSNTTPTQENPNPISPSTQTQAPSLAPPPPSSRPSARRNISSAAHNFASNPARGNGGAPPESPYNKKEEVWRRRWARAEELMRREGVVLRTWRVGGDVMVEDRRLLRREQDPQDRKYQTAVPEGGGEPVGARDRVPGEGADDRGG</sequence>
<evidence type="ECO:0000256" key="1">
    <source>
        <dbReference type="SAM" id="MobiDB-lite"/>
    </source>
</evidence>
<evidence type="ECO:0000259" key="2">
    <source>
        <dbReference type="Pfam" id="PF09949"/>
    </source>
</evidence>
<feature type="region of interest" description="Disordered" evidence="1">
    <location>
        <begin position="86"/>
        <end position="112"/>
    </location>
</feature>
<dbReference type="eggNOG" id="ENOG502QT5E">
    <property type="taxonomic scope" value="Eukaryota"/>
</dbReference>
<dbReference type="InterPro" id="IPR019236">
    <property type="entry name" value="APP1_cat"/>
</dbReference>
<dbReference type="GO" id="GO:0008195">
    <property type="term" value="F:phosphatidate phosphatase activity"/>
    <property type="evidence" value="ECO:0007669"/>
    <property type="project" value="InterPro"/>
</dbReference>
<dbReference type="PIRSF" id="PIRSF037464">
    <property type="entry name" value="UCP037464_APP1"/>
    <property type="match status" value="1"/>
</dbReference>
<dbReference type="InterPro" id="IPR052935">
    <property type="entry name" value="Mg2+_PAP"/>
</dbReference>
<feature type="compositionally biased region" description="Basic and acidic residues" evidence="1">
    <location>
        <begin position="857"/>
        <end position="869"/>
    </location>
</feature>
<feature type="region of interest" description="Disordered" evidence="1">
    <location>
        <begin position="1"/>
        <end position="23"/>
    </location>
</feature>
<feature type="region of interest" description="Disordered" evidence="1">
    <location>
        <begin position="537"/>
        <end position="820"/>
    </location>
</feature>
<proteinExistence type="predicted"/>
<dbReference type="InterPro" id="IPR017210">
    <property type="entry name" value="APP1"/>
</dbReference>
<feature type="compositionally biased region" description="Low complexity" evidence="1">
    <location>
        <begin position="235"/>
        <end position="246"/>
    </location>
</feature>